<feature type="transmembrane region" description="Helical" evidence="7">
    <location>
        <begin position="483"/>
        <end position="504"/>
    </location>
</feature>
<feature type="transmembrane region" description="Helical" evidence="7">
    <location>
        <begin position="452"/>
        <end position="471"/>
    </location>
</feature>
<dbReference type="Pfam" id="PF05425">
    <property type="entry name" value="CopD"/>
    <property type="match status" value="1"/>
</dbReference>
<evidence type="ECO:0000259" key="8">
    <source>
        <dbReference type="Pfam" id="PF05425"/>
    </source>
</evidence>
<name>A0A7Y9JPN6_9ACTN</name>
<dbReference type="InterPro" id="IPR019108">
    <property type="entry name" value="Caa3_assmbl_CtaG-rel"/>
</dbReference>
<dbReference type="InterPro" id="IPR008457">
    <property type="entry name" value="Cu-R_CopD_dom"/>
</dbReference>
<feature type="compositionally biased region" description="Low complexity" evidence="6">
    <location>
        <begin position="602"/>
        <end position="617"/>
    </location>
</feature>
<feature type="transmembrane region" description="Helical" evidence="7">
    <location>
        <begin position="16"/>
        <end position="39"/>
    </location>
</feature>
<sequence>MSTRARPRATSTHRSVLPGVVGTSVAVAVVAMVLAGGGPEEVPPGLSDPGPLVGWGVRLARLASDLAAIATVGSLLLTVALLPGRPVGRAVRSSAACWSLAAAATWFLTMSEASGVAPRDLDVATVSRVVGTPQVSAAASVALLAAALAVAGGRLRGRWEGRGLLGVALGAALAMPLTGHVAGGEPGSQAATSALLVHVLAAVLWVGGLAALVLHLRGDPAGLSVAAPRFSRLALGAFVALAGGGAVSAAGVLGPPGPDWLSGYAAVVAAKVGVLGVLGAAGHLHRRRTLPRLGRGEPGAFAALASAELAWMGAAAGLAVALSRTPPPSALAPSADDHVASSTPPVLSVPGVLTQARPDVLVVTVLAAALVWYVAAARSASTRTGARWPARRTVAFVAGLLVVFMVLCSGLAAWAPVLLSVHLGSLVVLLVVAPTLLLAGRPLTLARGRARAPAPLVGASIACAAVLLVQVGPVLETSLRSSAGRLVAAALALAIGLALLAPLLDPGPGAGRPADAVGAVGLVALGLGVLAVRLTVGDGLLAADWFLELRLGWSDPLRDQRVAGLVVAAAAGWLLLVGAEEALRGAHRDGPQEPVPDPGGQSRTSTRPTRSSSVTGP</sequence>
<feature type="transmembrane region" description="Helical" evidence="7">
    <location>
        <begin position="393"/>
        <end position="415"/>
    </location>
</feature>
<keyword evidence="3 7" id="KW-0812">Transmembrane</keyword>
<feature type="region of interest" description="Disordered" evidence="6">
    <location>
        <begin position="585"/>
        <end position="617"/>
    </location>
</feature>
<feature type="transmembrane region" description="Helical" evidence="7">
    <location>
        <begin position="516"/>
        <end position="542"/>
    </location>
</feature>
<feature type="transmembrane region" description="Helical" evidence="7">
    <location>
        <begin position="163"/>
        <end position="183"/>
    </location>
</feature>
<feature type="transmembrane region" description="Helical" evidence="7">
    <location>
        <begin position="235"/>
        <end position="254"/>
    </location>
</feature>
<proteinExistence type="predicted"/>
<evidence type="ECO:0000256" key="2">
    <source>
        <dbReference type="ARBA" id="ARBA00022475"/>
    </source>
</evidence>
<evidence type="ECO:0000256" key="3">
    <source>
        <dbReference type="ARBA" id="ARBA00022692"/>
    </source>
</evidence>
<feature type="transmembrane region" description="Helical" evidence="7">
    <location>
        <begin position="94"/>
        <end position="111"/>
    </location>
</feature>
<feature type="transmembrane region" description="Helical" evidence="7">
    <location>
        <begin position="421"/>
        <end position="440"/>
    </location>
</feature>
<evidence type="ECO:0000256" key="7">
    <source>
        <dbReference type="SAM" id="Phobius"/>
    </source>
</evidence>
<keyword evidence="5 7" id="KW-0472">Membrane</keyword>
<dbReference type="GO" id="GO:0005886">
    <property type="term" value="C:plasma membrane"/>
    <property type="evidence" value="ECO:0007669"/>
    <property type="project" value="UniProtKB-SubCell"/>
</dbReference>
<dbReference type="AlphaFoldDB" id="A0A7Y9JPN6"/>
<dbReference type="Proteomes" id="UP000516957">
    <property type="component" value="Unassembled WGS sequence"/>
</dbReference>
<dbReference type="RefSeq" id="WP_179613765.1">
    <property type="nucleotide sequence ID" value="NZ_JACCBE010000001.1"/>
</dbReference>
<feature type="transmembrane region" description="Helical" evidence="7">
    <location>
        <begin position="360"/>
        <end position="381"/>
    </location>
</feature>
<dbReference type="Pfam" id="PF09678">
    <property type="entry name" value="Caa3_CtaG"/>
    <property type="match status" value="1"/>
</dbReference>
<feature type="transmembrane region" description="Helical" evidence="7">
    <location>
        <begin position="562"/>
        <end position="579"/>
    </location>
</feature>
<accession>A0A7Y9JPN6</accession>
<evidence type="ECO:0000256" key="4">
    <source>
        <dbReference type="ARBA" id="ARBA00022989"/>
    </source>
</evidence>
<feature type="transmembrane region" description="Helical" evidence="7">
    <location>
        <begin position="260"/>
        <end position="281"/>
    </location>
</feature>
<evidence type="ECO:0000313" key="10">
    <source>
        <dbReference type="Proteomes" id="UP000516957"/>
    </source>
</evidence>
<keyword evidence="4 7" id="KW-1133">Transmembrane helix</keyword>
<keyword evidence="10" id="KW-1185">Reference proteome</keyword>
<evidence type="ECO:0000256" key="1">
    <source>
        <dbReference type="ARBA" id="ARBA00004651"/>
    </source>
</evidence>
<gene>
    <name evidence="9" type="ORF">BKA08_000031</name>
</gene>
<feature type="transmembrane region" description="Helical" evidence="7">
    <location>
        <begin position="195"/>
        <end position="214"/>
    </location>
</feature>
<feature type="transmembrane region" description="Helical" evidence="7">
    <location>
        <begin position="301"/>
        <end position="322"/>
    </location>
</feature>
<evidence type="ECO:0000256" key="5">
    <source>
        <dbReference type="ARBA" id="ARBA00023136"/>
    </source>
</evidence>
<feature type="transmembrane region" description="Helical" evidence="7">
    <location>
        <begin position="59"/>
        <end position="82"/>
    </location>
</feature>
<protein>
    <submittedName>
        <fullName evidence="9">Putative copper resistance protein D</fullName>
    </submittedName>
</protein>
<organism evidence="9 10">
    <name type="scientific">Nocardioides marinisabuli</name>
    <dbReference type="NCBI Taxonomy" id="419476"/>
    <lineage>
        <taxon>Bacteria</taxon>
        <taxon>Bacillati</taxon>
        <taxon>Actinomycetota</taxon>
        <taxon>Actinomycetes</taxon>
        <taxon>Propionibacteriales</taxon>
        <taxon>Nocardioidaceae</taxon>
        <taxon>Nocardioides</taxon>
    </lineage>
</organism>
<evidence type="ECO:0000313" key="9">
    <source>
        <dbReference type="EMBL" id="NYD55793.1"/>
    </source>
</evidence>
<dbReference type="EMBL" id="JACCBE010000001">
    <property type="protein sequence ID" value="NYD55793.1"/>
    <property type="molecule type" value="Genomic_DNA"/>
</dbReference>
<comment type="caution">
    <text evidence="9">The sequence shown here is derived from an EMBL/GenBank/DDBJ whole genome shotgun (WGS) entry which is preliminary data.</text>
</comment>
<feature type="transmembrane region" description="Helical" evidence="7">
    <location>
        <begin position="131"/>
        <end position="151"/>
    </location>
</feature>
<feature type="domain" description="Copper resistance protein D" evidence="8">
    <location>
        <begin position="226"/>
        <end position="322"/>
    </location>
</feature>
<keyword evidence="2" id="KW-1003">Cell membrane</keyword>
<reference evidence="9 10" key="1">
    <citation type="submission" date="2020-07" db="EMBL/GenBank/DDBJ databases">
        <title>Sequencing the genomes of 1000 actinobacteria strains.</title>
        <authorList>
            <person name="Klenk H.-P."/>
        </authorList>
    </citation>
    <scope>NUCLEOTIDE SEQUENCE [LARGE SCALE GENOMIC DNA]</scope>
    <source>
        <strain evidence="9 10">DSM 18965</strain>
    </source>
</reference>
<comment type="subcellular location">
    <subcellularLocation>
        <location evidence="1">Cell membrane</location>
        <topology evidence="1">Multi-pass membrane protein</topology>
    </subcellularLocation>
</comment>
<evidence type="ECO:0000256" key="6">
    <source>
        <dbReference type="SAM" id="MobiDB-lite"/>
    </source>
</evidence>